<gene>
    <name evidence="3" type="ORF">ESA94_06295</name>
</gene>
<dbReference type="OrthoDB" id="9794147at2"/>
<feature type="chain" id="PRO_5020451899" evidence="1">
    <location>
        <begin position="22"/>
        <end position="193"/>
    </location>
</feature>
<dbReference type="RefSeq" id="WP_129129976.1">
    <property type="nucleotide sequence ID" value="NZ_SDHW01000001.1"/>
</dbReference>
<evidence type="ECO:0000313" key="3">
    <source>
        <dbReference type="EMBL" id="RXK62605.1"/>
    </source>
</evidence>
<dbReference type="AlphaFoldDB" id="A0A4Q1CPA8"/>
<protein>
    <submittedName>
        <fullName evidence="3">YceI family protein</fullName>
    </submittedName>
</protein>
<dbReference type="PANTHER" id="PTHR34406:SF1">
    <property type="entry name" value="PROTEIN YCEI"/>
    <property type="match status" value="1"/>
</dbReference>
<feature type="domain" description="Lipid/polyisoprenoid-binding YceI-like" evidence="2">
    <location>
        <begin position="24"/>
        <end position="191"/>
    </location>
</feature>
<dbReference type="EMBL" id="SDHW01000001">
    <property type="protein sequence ID" value="RXK62605.1"/>
    <property type="molecule type" value="Genomic_DNA"/>
</dbReference>
<organism evidence="3 4">
    <name type="scientific">Lacibacter luteus</name>
    <dbReference type="NCBI Taxonomy" id="2508719"/>
    <lineage>
        <taxon>Bacteria</taxon>
        <taxon>Pseudomonadati</taxon>
        <taxon>Bacteroidota</taxon>
        <taxon>Chitinophagia</taxon>
        <taxon>Chitinophagales</taxon>
        <taxon>Chitinophagaceae</taxon>
        <taxon>Lacibacter</taxon>
    </lineage>
</organism>
<dbReference type="PANTHER" id="PTHR34406">
    <property type="entry name" value="PROTEIN YCEI"/>
    <property type="match status" value="1"/>
</dbReference>
<dbReference type="Pfam" id="PF04264">
    <property type="entry name" value="YceI"/>
    <property type="match status" value="1"/>
</dbReference>
<evidence type="ECO:0000256" key="1">
    <source>
        <dbReference type="SAM" id="SignalP"/>
    </source>
</evidence>
<keyword evidence="4" id="KW-1185">Reference proteome</keyword>
<name>A0A4Q1CPA8_9BACT</name>
<dbReference type="Gene3D" id="2.40.128.110">
    <property type="entry name" value="Lipid/polyisoprenoid-binding, YceI-like"/>
    <property type="match status" value="1"/>
</dbReference>
<evidence type="ECO:0000313" key="4">
    <source>
        <dbReference type="Proteomes" id="UP000290204"/>
    </source>
</evidence>
<comment type="caution">
    <text evidence="3">The sequence shown here is derived from an EMBL/GenBank/DDBJ whole genome shotgun (WGS) entry which is preliminary data.</text>
</comment>
<dbReference type="SUPFAM" id="SSF101874">
    <property type="entry name" value="YceI-like"/>
    <property type="match status" value="1"/>
</dbReference>
<evidence type="ECO:0000259" key="2">
    <source>
        <dbReference type="SMART" id="SM00867"/>
    </source>
</evidence>
<dbReference type="Proteomes" id="UP000290204">
    <property type="component" value="Unassembled WGS sequence"/>
</dbReference>
<sequence length="193" mass="21035">MTRQSILLFIALFLVAGIADAQSKYTTKSFQILINGTSNVHDWSSKATNVTVTGDFLVNNNIPEKINNATVKVQTKSLKSTKDSDLMDERTHSTLKADKFPEIVYVFTKVINVQQSGGETIMNVSGNLTLGGVTKPTDLTLRVKTLANGDLEIKGSKKILMSTYGIKPPSFMLGAMKVADEVTLSYSIVLKKS</sequence>
<keyword evidence="1" id="KW-0732">Signal</keyword>
<feature type="signal peptide" evidence="1">
    <location>
        <begin position="1"/>
        <end position="21"/>
    </location>
</feature>
<proteinExistence type="predicted"/>
<dbReference type="SMART" id="SM00867">
    <property type="entry name" value="YceI"/>
    <property type="match status" value="1"/>
</dbReference>
<dbReference type="InterPro" id="IPR007372">
    <property type="entry name" value="Lipid/polyisoprenoid-bd_YceI"/>
</dbReference>
<accession>A0A4Q1CPA8</accession>
<dbReference type="InterPro" id="IPR036761">
    <property type="entry name" value="TTHA0802/YceI-like_sf"/>
</dbReference>
<reference evidence="3 4" key="1">
    <citation type="submission" date="2019-01" db="EMBL/GenBank/DDBJ databases">
        <title>Lacibacter sp. strain TTM-7.</title>
        <authorList>
            <person name="Chen W.-M."/>
        </authorList>
    </citation>
    <scope>NUCLEOTIDE SEQUENCE [LARGE SCALE GENOMIC DNA]</scope>
    <source>
        <strain evidence="3 4">TTM-7</strain>
    </source>
</reference>